<dbReference type="RefSeq" id="WP_370564870.1">
    <property type="nucleotide sequence ID" value="NZ_JBFWIB010000011.1"/>
</dbReference>
<name>A0ABV4HQP9_9GAMM</name>
<organism evidence="1 2">
    <name type="scientific">Luteimonas salinilitoris</name>
    <dbReference type="NCBI Taxonomy" id="3237697"/>
    <lineage>
        <taxon>Bacteria</taxon>
        <taxon>Pseudomonadati</taxon>
        <taxon>Pseudomonadota</taxon>
        <taxon>Gammaproteobacteria</taxon>
        <taxon>Lysobacterales</taxon>
        <taxon>Lysobacteraceae</taxon>
        <taxon>Luteimonas</taxon>
    </lineage>
</organism>
<comment type="caution">
    <text evidence="1">The sequence shown here is derived from an EMBL/GenBank/DDBJ whole genome shotgun (WGS) entry which is preliminary data.</text>
</comment>
<dbReference type="Proteomes" id="UP001566331">
    <property type="component" value="Unassembled WGS sequence"/>
</dbReference>
<dbReference type="EMBL" id="JBFWIC010000012">
    <property type="protein sequence ID" value="MEZ0475076.1"/>
    <property type="molecule type" value="Genomic_DNA"/>
</dbReference>
<reference evidence="1 2" key="1">
    <citation type="submission" date="2024-07" db="EMBL/GenBank/DDBJ databases">
        <title>Luteimonas salilacus sp. nov., isolated from the shore soil of Salt Lake in Tibet of China.</title>
        <authorList>
            <person name="Zhang X."/>
            <person name="Li A."/>
        </authorList>
    </citation>
    <scope>NUCLEOTIDE SEQUENCE [LARGE SCALE GENOMIC DNA]</scope>
    <source>
        <strain evidence="1 2">B3-2-R+30</strain>
    </source>
</reference>
<evidence type="ECO:0000313" key="1">
    <source>
        <dbReference type="EMBL" id="MEZ0475076.1"/>
    </source>
</evidence>
<sequence>MIQASEAWIITDLSTKLVATLAASPASATSGIVLGSAKLGVSTGRGALQSIGLE</sequence>
<protein>
    <submittedName>
        <fullName evidence="1">Uncharacterized protein</fullName>
    </submittedName>
</protein>
<evidence type="ECO:0000313" key="2">
    <source>
        <dbReference type="Proteomes" id="UP001566331"/>
    </source>
</evidence>
<proteinExistence type="predicted"/>
<keyword evidence="2" id="KW-1185">Reference proteome</keyword>
<gene>
    <name evidence="1" type="ORF">AB6713_10685</name>
</gene>
<accession>A0ABV4HQP9</accession>